<name>A0AAD4QJ62_9AGAM</name>
<dbReference type="CDD" id="cd21175">
    <property type="entry name" value="LPMO_AA9"/>
    <property type="match status" value="1"/>
</dbReference>
<dbReference type="Proteomes" id="UP001203297">
    <property type="component" value="Unassembled WGS sequence"/>
</dbReference>
<evidence type="ECO:0000259" key="17">
    <source>
        <dbReference type="Pfam" id="PF03443"/>
    </source>
</evidence>
<keyword evidence="6" id="KW-0136">Cellulose degradation</keyword>
<evidence type="ECO:0000313" key="18">
    <source>
        <dbReference type="EMBL" id="KAI0291054.1"/>
    </source>
</evidence>
<dbReference type="GO" id="GO:0016787">
    <property type="term" value="F:hydrolase activity"/>
    <property type="evidence" value="ECO:0007669"/>
    <property type="project" value="UniProtKB-KW"/>
</dbReference>
<evidence type="ECO:0000256" key="3">
    <source>
        <dbReference type="ARBA" id="ARBA00022525"/>
    </source>
</evidence>
<dbReference type="PANTHER" id="PTHR33353:SF10">
    <property type="entry name" value="ENDO-BETA-1,4-GLUCANASE D"/>
    <property type="match status" value="1"/>
</dbReference>
<evidence type="ECO:0000256" key="4">
    <source>
        <dbReference type="ARBA" id="ARBA00022723"/>
    </source>
</evidence>
<keyword evidence="4" id="KW-0479">Metal-binding</keyword>
<keyword evidence="19" id="KW-1185">Reference proteome</keyword>
<gene>
    <name evidence="18" type="ORF">B0F90DRAFT_441066</name>
</gene>
<dbReference type="GO" id="GO:0030245">
    <property type="term" value="P:cellulose catabolic process"/>
    <property type="evidence" value="ECO:0007669"/>
    <property type="project" value="UniProtKB-KW"/>
</dbReference>
<evidence type="ECO:0000256" key="12">
    <source>
        <dbReference type="ARBA" id="ARBA00023326"/>
    </source>
</evidence>
<dbReference type="PANTHER" id="PTHR33353">
    <property type="entry name" value="PUTATIVE (AFU_ORTHOLOGUE AFUA_1G12560)-RELATED"/>
    <property type="match status" value="1"/>
</dbReference>
<keyword evidence="18" id="KW-0378">Hydrolase</keyword>
<comment type="similarity">
    <text evidence="13">Belongs to the polysaccharide monooxygenase AA9 family.</text>
</comment>
<evidence type="ECO:0000256" key="7">
    <source>
        <dbReference type="ARBA" id="ARBA00023002"/>
    </source>
</evidence>
<reference evidence="18" key="1">
    <citation type="journal article" date="2022" name="New Phytol.">
        <title>Evolutionary transition to the ectomycorrhizal habit in the genomes of a hyperdiverse lineage of mushroom-forming fungi.</title>
        <authorList>
            <person name="Looney B."/>
            <person name="Miyauchi S."/>
            <person name="Morin E."/>
            <person name="Drula E."/>
            <person name="Courty P.E."/>
            <person name="Kohler A."/>
            <person name="Kuo A."/>
            <person name="LaButti K."/>
            <person name="Pangilinan J."/>
            <person name="Lipzen A."/>
            <person name="Riley R."/>
            <person name="Andreopoulos W."/>
            <person name="He G."/>
            <person name="Johnson J."/>
            <person name="Nolan M."/>
            <person name="Tritt A."/>
            <person name="Barry K.W."/>
            <person name="Grigoriev I.V."/>
            <person name="Nagy L.G."/>
            <person name="Hibbett D."/>
            <person name="Henrissat B."/>
            <person name="Matheny P.B."/>
            <person name="Labbe J."/>
            <person name="Martin F.M."/>
        </authorList>
    </citation>
    <scope>NUCLEOTIDE SEQUENCE</scope>
    <source>
        <strain evidence="18">BPL690</strain>
    </source>
</reference>
<keyword evidence="9" id="KW-0503">Monooxygenase</keyword>
<dbReference type="InterPro" id="IPR049892">
    <property type="entry name" value="AA9"/>
</dbReference>
<evidence type="ECO:0000256" key="11">
    <source>
        <dbReference type="ARBA" id="ARBA00023277"/>
    </source>
</evidence>
<dbReference type="Pfam" id="PF03443">
    <property type="entry name" value="AA9"/>
    <property type="match status" value="1"/>
</dbReference>
<dbReference type="EMBL" id="WTXG01000184">
    <property type="protein sequence ID" value="KAI0291054.1"/>
    <property type="molecule type" value="Genomic_DNA"/>
</dbReference>
<feature type="domain" description="Auxiliary Activity family 9 catalytic" evidence="17">
    <location>
        <begin position="104"/>
        <end position="310"/>
    </location>
</feature>
<dbReference type="Gene3D" id="2.70.50.70">
    <property type="match status" value="1"/>
</dbReference>
<keyword evidence="10" id="KW-1015">Disulfide bond</keyword>
<feature type="compositionally biased region" description="Basic residues" evidence="16">
    <location>
        <begin position="392"/>
        <end position="407"/>
    </location>
</feature>
<keyword evidence="11" id="KW-0119">Carbohydrate metabolism</keyword>
<comment type="caution">
    <text evidence="18">The sequence shown here is derived from an EMBL/GenBank/DDBJ whole genome shotgun (WGS) entry which is preliminary data.</text>
</comment>
<feature type="compositionally biased region" description="Low complexity" evidence="16">
    <location>
        <begin position="357"/>
        <end position="379"/>
    </location>
</feature>
<evidence type="ECO:0000313" key="19">
    <source>
        <dbReference type="Proteomes" id="UP001203297"/>
    </source>
</evidence>
<evidence type="ECO:0000256" key="16">
    <source>
        <dbReference type="SAM" id="MobiDB-lite"/>
    </source>
</evidence>
<dbReference type="InterPro" id="IPR005103">
    <property type="entry name" value="AA9_LPMO"/>
</dbReference>
<evidence type="ECO:0000256" key="2">
    <source>
        <dbReference type="ARBA" id="ARBA00004613"/>
    </source>
</evidence>
<dbReference type="GO" id="GO:0005576">
    <property type="term" value="C:extracellular region"/>
    <property type="evidence" value="ECO:0007669"/>
    <property type="project" value="UniProtKB-SubCell"/>
</dbReference>
<evidence type="ECO:0000256" key="1">
    <source>
        <dbReference type="ARBA" id="ARBA00001973"/>
    </source>
</evidence>
<proteinExistence type="inferred from homology"/>
<dbReference type="GO" id="GO:0004497">
    <property type="term" value="F:monooxygenase activity"/>
    <property type="evidence" value="ECO:0007669"/>
    <property type="project" value="UniProtKB-KW"/>
</dbReference>
<keyword evidence="12" id="KW-0624">Polysaccharide degradation</keyword>
<evidence type="ECO:0000256" key="5">
    <source>
        <dbReference type="ARBA" id="ARBA00022729"/>
    </source>
</evidence>
<protein>
    <recommendedName>
        <fullName evidence="15">lytic cellulose monooxygenase (C4-dehydrogenating)</fullName>
        <ecNumber evidence="15">1.14.99.56</ecNumber>
    </recommendedName>
</protein>
<keyword evidence="8" id="KW-0186">Copper</keyword>
<comment type="subcellular location">
    <subcellularLocation>
        <location evidence="2">Secreted</location>
    </subcellularLocation>
</comment>
<feature type="region of interest" description="Disordered" evidence="16">
    <location>
        <begin position="280"/>
        <end position="419"/>
    </location>
</feature>
<dbReference type="EC" id="1.14.99.56" evidence="15"/>
<evidence type="ECO:0000256" key="8">
    <source>
        <dbReference type="ARBA" id="ARBA00023008"/>
    </source>
</evidence>
<comment type="cofactor">
    <cofactor evidence="1">
        <name>Cu(2+)</name>
        <dbReference type="ChEBI" id="CHEBI:29036"/>
    </cofactor>
</comment>
<dbReference type="AlphaFoldDB" id="A0AAD4QJ62"/>
<comment type="catalytic activity">
    <reaction evidence="14">
        <text>[(1-&gt;4)-beta-D-glucosyl]n+m + reduced acceptor + O2 = 4-dehydro-beta-D-glucosyl-[(1-&gt;4)-beta-D-glucosyl]n-1 + [(1-&gt;4)-beta-D-glucosyl]m + acceptor + H2O.</text>
        <dbReference type="EC" id="1.14.99.56"/>
    </reaction>
</comment>
<keyword evidence="7" id="KW-0560">Oxidoreductase</keyword>
<organism evidence="18 19">
    <name type="scientific">Multifurca ochricompacta</name>
    <dbReference type="NCBI Taxonomy" id="376703"/>
    <lineage>
        <taxon>Eukaryota</taxon>
        <taxon>Fungi</taxon>
        <taxon>Dikarya</taxon>
        <taxon>Basidiomycota</taxon>
        <taxon>Agaricomycotina</taxon>
        <taxon>Agaricomycetes</taxon>
        <taxon>Russulales</taxon>
        <taxon>Russulaceae</taxon>
        <taxon>Multifurca</taxon>
    </lineage>
</organism>
<evidence type="ECO:0000256" key="6">
    <source>
        <dbReference type="ARBA" id="ARBA00023001"/>
    </source>
</evidence>
<accession>A0AAD4QJ62</accession>
<keyword evidence="5" id="KW-0732">Signal</keyword>
<evidence type="ECO:0000256" key="14">
    <source>
        <dbReference type="ARBA" id="ARBA00045077"/>
    </source>
</evidence>
<feature type="compositionally biased region" description="Polar residues" evidence="16">
    <location>
        <begin position="324"/>
        <end position="351"/>
    </location>
</feature>
<keyword evidence="3" id="KW-0964">Secreted</keyword>
<dbReference type="GO" id="GO:0046872">
    <property type="term" value="F:metal ion binding"/>
    <property type="evidence" value="ECO:0007669"/>
    <property type="project" value="UniProtKB-KW"/>
</dbReference>
<evidence type="ECO:0000256" key="9">
    <source>
        <dbReference type="ARBA" id="ARBA00023033"/>
    </source>
</evidence>
<evidence type="ECO:0000256" key="10">
    <source>
        <dbReference type="ARBA" id="ARBA00023157"/>
    </source>
</evidence>
<evidence type="ECO:0000256" key="15">
    <source>
        <dbReference type="ARBA" id="ARBA00047174"/>
    </source>
</evidence>
<evidence type="ECO:0000256" key="13">
    <source>
        <dbReference type="ARBA" id="ARBA00044502"/>
    </source>
</evidence>
<sequence length="419" mass="44848">MKERKKKVVSLMIDDTNKHKKTKYATFVHFSMVARLQDNTVCDDDRYRPAGPSCNVKYIIRTSQLQSTVNSNSLLSPTPHPIMFSHFTLALAPILILLPSVAGHGFVTKVNIDGTTYTGNVPNAQPTDSPIRQIDDIGPVKGASNPYLNCGQAAQLATMVVPANPGSVMEFYWGNPGQENWPHNTGPFMTYMAVCDTSTCDKFNGSTAKWFKIDQIGKKSDMTTWYQQDVMNGKPISVTLPNDVAPGDYLVRHEIIALHLAMTPGGAEFYPSCTQIRVGGSQSGTPNQTVSFPGAYSDSDPGILVPDVYSPGSTYDFPGPPVSNLASPADSSSGSGNGTPASSDSGSPTSTGKGGYPTTTADPTSTGTAQSSTPSSASAVCRLRKRDGSSFARRRSAGVNQHKRRTSFARALRDAIHHS</sequence>